<evidence type="ECO:0000256" key="1">
    <source>
        <dbReference type="SAM" id="SignalP"/>
    </source>
</evidence>
<organism evidence="3 4">
    <name type="scientific">Chitinophaga horti</name>
    <dbReference type="NCBI Taxonomy" id="2920382"/>
    <lineage>
        <taxon>Bacteria</taxon>
        <taxon>Pseudomonadati</taxon>
        <taxon>Bacteroidota</taxon>
        <taxon>Chitinophagia</taxon>
        <taxon>Chitinophagales</taxon>
        <taxon>Chitinophagaceae</taxon>
        <taxon>Chitinophaga</taxon>
    </lineage>
</organism>
<dbReference type="Proteomes" id="UP001162741">
    <property type="component" value="Chromosome"/>
</dbReference>
<dbReference type="InterPro" id="IPR046235">
    <property type="entry name" value="DUF6268"/>
</dbReference>
<protein>
    <submittedName>
        <fullName evidence="3">DUF6268 family outer membrane beta-barrel protein</fullName>
    </submittedName>
</protein>
<evidence type="ECO:0000259" key="2">
    <source>
        <dbReference type="Pfam" id="PF19783"/>
    </source>
</evidence>
<gene>
    <name evidence="3" type="ORF">MKQ68_25330</name>
</gene>
<accession>A0ABY6J170</accession>
<feature type="domain" description="DUF6268" evidence="2">
    <location>
        <begin position="19"/>
        <end position="306"/>
    </location>
</feature>
<feature type="signal peptide" evidence="1">
    <location>
        <begin position="1"/>
        <end position="21"/>
    </location>
</feature>
<proteinExistence type="predicted"/>
<reference evidence="3" key="1">
    <citation type="submission" date="2022-10" db="EMBL/GenBank/DDBJ databases">
        <title>Chitinophaga sp. nov., isolated from soil.</title>
        <authorList>
            <person name="Jeon C.O."/>
        </authorList>
    </citation>
    <scope>NUCLEOTIDE SEQUENCE</scope>
    <source>
        <strain evidence="3">R8</strain>
    </source>
</reference>
<sequence length="309" mass="34832">MRLHRFLYTVALLLCAAGTHAQLRDVTASYYFHPDSKYLPPLDSADQKGSTQHNEFNLNMNMTLRQRIDTTTGKVSMLSASVWGRYSVLRSSGFNKAILPTSLLASNLGLQYYATISQRWSYAAFLSGGLNTGFKEIDFNDIFLSGGVIFIRQFSPKFRLGMGVLVHNTFGTPLVWPAITADWRFGNKFKLDIRVPDEGPGIAYKIGIAYQLNPRWQAEFAFKPHVLTYDVKQTAAIDNRLMSFWQLPFGLNLHTKRGPVEFFGGAGFTALRRFGYGEKKLSKMFAKYPYYGLGANLFVNAGVKVNLQR</sequence>
<dbReference type="RefSeq" id="WP_264281491.1">
    <property type="nucleotide sequence ID" value="NZ_CP107006.1"/>
</dbReference>
<keyword evidence="4" id="KW-1185">Reference proteome</keyword>
<evidence type="ECO:0000313" key="3">
    <source>
        <dbReference type="EMBL" id="UYQ93408.1"/>
    </source>
</evidence>
<dbReference type="Pfam" id="PF19783">
    <property type="entry name" value="DUF6268"/>
    <property type="match status" value="1"/>
</dbReference>
<dbReference type="EMBL" id="CP107006">
    <property type="protein sequence ID" value="UYQ93408.1"/>
    <property type="molecule type" value="Genomic_DNA"/>
</dbReference>
<name>A0ABY6J170_9BACT</name>
<feature type="chain" id="PRO_5046722354" evidence="1">
    <location>
        <begin position="22"/>
        <end position="309"/>
    </location>
</feature>
<evidence type="ECO:0000313" key="4">
    <source>
        <dbReference type="Proteomes" id="UP001162741"/>
    </source>
</evidence>
<keyword evidence="1" id="KW-0732">Signal</keyword>